<reference evidence="3" key="1">
    <citation type="submission" date="2014-06" db="EMBL/GenBank/DDBJ databases">
        <authorList>
            <person name="Urmite Genomes Urmite Genomes"/>
        </authorList>
    </citation>
    <scope>NUCLEOTIDE SEQUENCE</scope>
</reference>
<dbReference type="Gene3D" id="3.40.50.20">
    <property type="match status" value="1"/>
</dbReference>
<protein>
    <submittedName>
        <fullName evidence="3">Carbamoyl phosphate synthase-like protein</fullName>
    </submittedName>
</protein>
<name>A0A078LG18_CITKO</name>
<dbReference type="SUPFAM" id="SSF56059">
    <property type="entry name" value="Glutathione synthetase ATP-binding domain-like"/>
    <property type="match status" value="1"/>
</dbReference>
<dbReference type="InterPro" id="IPR011761">
    <property type="entry name" value="ATP-grasp"/>
</dbReference>
<dbReference type="PROSITE" id="PS50975">
    <property type="entry name" value="ATP_GRASP"/>
    <property type="match status" value="1"/>
</dbReference>
<gene>
    <name evidence="3" type="ORF">BN1086_01100</name>
</gene>
<accession>A0A078LG18</accession>
<dbReference type="EMBL" id="LK931336">
    <property type="protein sequence ID" value="CDZ82999.1"/>
    <property type="molecule type" value="Genomic_DNA"/>
</dbReference>
<dbReference type="AlphaFoldDB" id="A0A078LG18"/>
<dbReference type="GO" id="GO:0005524">
    <property type="term" value="F:ATP binding"/>
    <property type="evidence" value="ECO:0007669"/>
    <property type="project" value="UniProtKB-UniRule"/>
</dbReference>
<dbReference type="Gene3D" id="3.30.470.20">
    <property type="entry name" value="ATP-grasp fold, B domain"/>
    <property type="match status" value="1"/>
</dbReference>
<keyword evidence="1" id="KW-0067">ATP-binding</keyword>
<evidence type="ECO:0000259" key="2">
    <source>
        <dbReference type="PROSITE" id="PS50975"/>
    </source>
</evidence>
<organism evidence="3">
    <name type="scientific">Citrobacter koseri</name>
    <name type="common">Citrobacter diversus</name>
    <dbReference type="NCBI Taxonomy" id="545"/>
    <lineage>
        <taxon>Bacteria</taxon>
        <taxon>Pseudomonadati</taxon>
        <taxon>Pseudomonadota</taxon>
        <taxon>Gammaproteobacteria</taxon>
        <taxon>Enterobacterales</taxon>
        <taxon>Enterobacteriaceae</taxon>
        <taxon>Citrobacter</taxon>
    </lineage>
</organism>
<proteinExistence type="predicted"/>
<keyword evidence="1" id="KW-0547">Nucleotide-binding</keyword>
<dbReference type="PATRIC" id="fig|545.12.peg.1093"/>
<sequence>MKKINVLIFPCGAENAGEIYSALRYSVHIGLLLGASSVSDHGEFRFPDYAGDMPNIHADDFDAQFLRLVKEKQIDVVFATHDSVALKLAQLNEPRQHYFLVNGDRQVTETLRYKSATYALFDDCHWVPHRYCDLATIDDWPAIVKPDCGQGGNGVQRVNNRLSLEQAIESVAQAIVVEYLPGEEITVDCFTDRNRRLIWAGPRTRERVRAGISMRSREVVLDDEITDIVETINARLALRGPWFVQLKRDRTGKWKLLEVACRIAGAMVFQRARGVNLPLMAIHDFMGRDVVALPEMSVGIVDRAIVSRTRSELNYQRIYVDLDDTLIIDGFAVPAVMAFLYQSRAQGKVITLITRHAQKPEETLMCAGVALNLFDEVIHLTSGERKSEYIQPNSLFIDNYFPERMDVRTLKDVLVLDVDAVEFYLR</sequence>
<dbReference type="Pfam" id="PF15632">
    <property type="entry name" value="ATPgrasp_Ter"/>
    <property type="match status" value="1"/>
</dbReference>
<feature type="domain" description="ATP-grasp" evidence="2">
    <location>
        <begin position="105"/>
        <end position="286"/>
    </location>
</feature>
<dbReference type="GO" id="GO:0046872">
    <property type="term" value="F:metal ion binding"/>
    <property type="evidence" value="ECO:0007669"/>
    <property type="project" value="InterPro"/>
</dbReference>
<evidence type="ECO:0000313" key="3">
    <source>
        <dbReference type="EMBL" id="CDZ82999.1"/>
    </source>
</evidence>
<evidence type="ECO:0000256" key="1">
    <source>
        <dbReference type="PROSITE-ProRule" id="PRU00409"/>
    </source>
</evidence>
<dbReference type="RefSeq" id="WP_198447562.1">
    <property type="nucleotide sequence ID" value="NZ_CP136810.1"/>
</dbReference>